<feature type="compositionally biased region" description="Polar residues" evidence="1">
    <location>
        <begin position="63"/>
        <end position="80"/>
    </location>
</feature>
<organism evidence="3 4">
    <name type="scientific">Cryoendolithus antarcticus</name>
    <dbReference type="NCBI Taxonomy" id="1507870"/>
    <lineage>
        <taxon>Eukaryota</taxon>
        <taxon>Fungi</taxon>
        <taxon>Dikarya</taxon>
        <taxon>Ascomycota</taxon>
        <taxon>Pezizomycotina</taxon>
        <taxon>Dothideomycetes</taxon>
        <taxon>Dothideomycetidae</taxon>
        <taxon>Cladosporiales</taxon>
        <taxon>Cladosporiaceae</taxon>
        <taxon>Cryoendolithus</taxon>
    </lineage>
</organism>
<dbReference type="AlphaFoldDB" id="A0A1V8TD95"/>
<accession>A0A1V8TD95</accession>
<sequence length="308" mass="33575">MTTPQASTPMSTPSPFTDPFTAPTVPKPCAQVPPRAPREAAWDDAGAEQKHPVNYTGHDRTAANHQSVSMSSAGTLTSLSAHDPEKGSPPRTPPRHSRQHSHTSTIDEEKAAYLHAYPPSMPHAARQSQRRRPSDASGSTIYSMSGEEDPGQAAQEQHALKILLFLSFPVVLLSWLNFFWAIISLLITTLSQPVRICARRLSFGTQLASLLGPALNLQLRAIYTPLPPFADEDGCFHPGSLLLVHLTAPFLSMGVALAAWVLAAYWLMAGMVGDPAGMDRRDDGMEAVLGLRRWWESVLMKGVQQSRL</sequence>
<feature type="region of interest" description="Disordered" evidence="1">
    <location>
        <begin position="121"/>
        <end position="150"/>
    </location>
</feature>
<feature type="transmembrane region" description="Helical" evidence="2">
    <location>
        <begin position="162"/>
        <end position="189"/>
    </location>
</feature>
<feature type="transmembrane region" description="Helical" evidence="2">
    <location>
        <begin position="243"/>
        <end position="268"/>
    </location>
</feature>
<reference evidence="4" key="1">
    <citation type="submission" date="2017-03" db="EMBL/GenBank/DDBJ databases">
        <title>Genomes of endolithic fungi from Antarctica.</title>
        <authorList>
            <person name="Coleine C."/>
            <person name="Masonjones S."/>
            <person name="Stajich J.E."/>
        </authorList>
    </citation>
    <scope>NUCLEOTIDE SEQUENCE [LARGE SCALE GENOMIC DNA]</scope>
    <source>
        <strain evidence="4">CCFEE 5527</strain>
    </source>
</reference>
<keyword evidence="4" id="KW-1185">Reference proteome</keyword>
<dbReference type="OrthoDB" id="5420214at2759"/>
<feature type="region of interest" description="Disordered" evidence="1">
    <location>
        <begin position="1"/>
        <end position="106"/>
    </location>
</feature>
<dbReference type="EMBL" id="NAJO01000011">
    <property type="protein sequence ID" value="OQO09218.1"/>
    <property type="molecule type" value="Genomic_DNA"/>
</dbReference>
<evidence type="ECO:0000313" key="4">
    <source>
        <dbReference type="Proteomes" id="UP000192596"/>
    </source>
</evidence>
<comment type="caution">
    <text evidence="3">The sequence shown here is derived from an EMBL/GenBank/DDBJ whole genome shotgun (WGS) entry which is preliminary data.</text>
</comment>
<protein>
    <submittedName>
        <fullName evidence="3">Uncharacterized protein</fullName>
    </submittedName>
</protein>
<evidence type="ECO:0000256" key="2">
    <source>
        <dbReference type="SAM" id="Phobius"/>
    </source>
</evidence>
<keyword evidence="2" id="KW-0472">Membrane</keyword>
<dbReference type="InParanoid" id="A0A1V8TD95"/>
<evidence type="ECO:0000256" key="1">
    <source>
        <dbReference type="SAM" id="MobiDB-lite"/>
    </source>
</evidence>
<dbReference type="Proteomes" id="UP000192596">
    <property type="component" value="Unassembled WGS sequence"/>
</dbReference>
<keyword evidence="2" id="KW-1133">Transmembrane helix</keyword>
<name>A0A1V8TD95_9PEZI</name>
<feature type="compositionally biased region" description="Polar residues" evidence="1">
    <location>
        <begin position="1"/>
        <end position="15"/>
    </location>
</feature>
<evidence type="ECO:0000313" key="3">
    <source>
        <dbReference type="EMBL" id="OQO09218.1"/>
    </source>
</evidence>
<keyword evidence="2" id="KW-0812">Transmembrane</keyword>
<gene>
    <name evidence="3" type="ORF">B0A48_06110</name>
</gene>
<proteinExistence type="predicted"/>
<feature type="compositionally biased region" description="Basic and acidic residues" evidence="1">
    <location>
        <begin position="36"/>
        <end position="62"/>
    </location>
</feature>